<dbReference type="RefSeq" id="WP_029638244.1">
    <property type="nucleotide sequence ID" value="NZ_JACJTA010000051.1"/>
</dbReference>
<evidence type="ECO:0000256" key="1">
    <source>
        <dbReference type="ARBA" id="ARBA00022617"/>
    </source>
</evidence>
<comment type="caution">
    <text evidence="8">The sequence shown here is derived from an EMBL/GenBank/DDBJ whole genome shotgun (WGS) entry which is preliminary data.</text>
</comment>
<feature type="transmembrane region" description="Helical" evidence="6">
    <location>
        <begin position="446"/>
        <end position="466"/>
    </location>
</feature>
<accession>A0ABR8GUW3</accession>
<keyword evidence="1" id="KW-0349">Heme</keyword>
<dbReference type="SUPFAM" id="SSF141571">
    <property type="entry name" value="Pentapeptide repeat-like"/>
    <property type="match status" value="1"/>
</dbReference>
<feature type="transmembrane region" description="Helical" evidence="6">
    <location>
        <begin position="417"/>
        <end position="440"/>
    </location>
</feature>
<dbReference type="PROSITE" id="PS01033">
    <property type="entry name" value="GLOBIN"/>
    <property type="match status" value="2"/>
</dbReference>
<dbReference type="Pfam" id="PF00805">
    <property type="entry name" value="Pentapeptide"/>
    <property type="match status" value="2"/>
</dbReference>
<keyword evidence="6" id="KW-0472">Membrane</keyword>
<dbReference type="InterPro" id="IPR012292">
    <property type="entry name" value="Globin/Proto"/>
</dbReference>
<evidence type="ECO:0000256" key="5">
    <source>
        <dbReference type="SAM" id="MobiDB-lite"/>
    </source>
</evidence>
<dbReference type="CDD" id="cd12131">
    <property type="entry name" value="HGbI-like"/>
    <property type="match status" value="2"/>
</dbReference>
<keyword evidence="2" id="KW-0561">Oxygen transport</keyword>
<evidence type="ECO:0000256" key="4">
    <source>
        <dbReference type="ARBA" id="ARBA00023004"/>
    </source>
</evidence>
<reference evidence="8 9" key="1">
    <citation type="journal article" date="2020" name="ISME J.">
        <title>Comparative genomics reveals insights into cyanobacterial evolution and habitat adaptation.</title>
        <authorList>
            <person name="Chen M.Y."/>
            <person name="Teng W.K."/>
            <person name="Zhao L."/>
            <person name="Hu C.X."/>
            <person name="Zhou Y.K."/>
            <person name="Han B.P."/>
            <person name="Song L.R."/>
            <person name="Shu W.S."/>
        </authorList>
    </citation>
    <scope>NUCLEOTIDE SEQUENCE [LARGE SCALE GENOMIC DNA]</scope>
    <source>
        <strain evidence="8 9">FACHB-248</strain>
    </source>
</reference>
<evidence type="ECO:0000256" key="2">
    <source>
        <dbReference type="ARBA" id="ARBA00022621"/>
    </source>
</evidence>
<dbReference type="InterPro" id="IPR001646">
    <property type="entry name" value="5peptide_repeat"/>
</dbReference>
<feature type="region of interest" description="Disordered" evidence="5">
    <location>
        <begin position="306"/>
        <end position="328"/>
    </location>
</feature>
<dbReference type="Gene3D" id="2.160.20.80">
    <property type="entry name" value="E3 ubiquitin-protein ligase SopA"/>
    <property type="match status" value="1"/>
</dbReference>
<dbReference type="PANTHER" id="PTHR43396:SF3">
    <property type="entry name" value="FLAVOHEMOPROTEIN"/>
    <property type="match status" value="1"/>
</dbReference>
<evidence type="ECO:0000256" key="3">
    <source>
        <dbReference type="ARBA" id="ARBA00022723"/>
    </source>
</evidence>
<organism evidence="8 9">
    <name type="scientific">Scytonema hofmannii FACHB-248</name>
    <dbReference type="NCBI Taxonomy" id="1842502"/>
    <lineage>
        <taxon>Bacteria</taxon>
        <taxon>Bacillati</taxon>
        <taxon>Cyanobacteriota</taxon>
        <taxon>Cyanophyceae</taxon>
        <taxon>Nostocales</taxon>
        <taxon>Scytonemataceae</taxon>
        <taxon>Scytonema</taxon>
    </lineage>
</organism>
<dbReference type="Proteomes" id="UP000660380">
    <property type="component" value="Unassembled WGS sequence"/>
</dbReference>
<dbReference type="PANTHER" id="PTHR43396">
    <property type="entry name" value="FLAVOHEMOPROTEIN"/>
    <property type="match status" value="1"/>
</dbReference>
<evidence type="ECO:0000256" key="6">
    <source>
        <dbReference type="SAM" id="Phobius"/>
    </source>
</evidence>
<proteinExistence type="predicted"/>
<evidence type="ECO:0000313" key="8">
    <source>
        <dbReference type="EMBL" id="MBD2606925.1"/>
    </source>
</evidence>
<keyword evidence="4" id="KW-0408">Iron</keyword>
<dbReference type="SUPFAM" id="SSF46458">
    <property type="entry name" value="Globin-like"/>
    <property type="match status" value="2"/>
</dbReference>
<keyword evidence="9" id="KW-1185">Reference proteome</keyword>
<feature type="domain" description="Globin" evidence="7">
    <location>
        <begin position="164"/>
        <end position="299"/>
    </location>
</feature>
<feature type="domain" description="Globin" evidence="7">
    <location>
        <begin position="1"/>
        <end position="134"/>
    </location>
</feature>
<name>A0ABR8GUW3_9CYAN</name>
<keyword evidence="6" id="KW-0812">Transmembrane</keyword>
<dbReference type="Pfam" id="PF00042">
    <property type="entry name" value="Globin"/>
    <property type="match status" value="2"/>
</dbReference>
<keyword evidence="3" id="KW-0479">Metal-binding</keyword>
<feature type="compositionally biased region" description="Basic and acidic residues" evidence="5">
    <location>
        <begin position="307"/>
        <end position="328"/>
    </location>
</feature>
<dbReference type="Gene3D" id="1.10.490.10">
    <property type="entry name" value="Globins"/>
    <property type="match status" value="2"/>
</dbReference>
<dbReference type="InterPro" id="IPR000971">
    <property type="entry name" value="Globin"/>
</dbReference>
<dbReference type="EMBL" id="JACJTA010000051">
    <property type="protein sequence ID" value="MBD2606925.1"/>
    <property type="molecule type" value="Genomic_DNA"/>
</dbReference>
<protein>
    <submittedName>
        <fullName evidence="8">Pentapeptide repeat-containing protein</fullName>
    </submittedName>
</protein>
<gene>
    <name evidence="8" type="ORF">H6G81_20910</name>
</gene>
<evidence type="ECO:0000259" key="7">
    <source>
        <dbReference type="PROSITE" id="PS01033"/>
    </source>
</evidence>
<dbReference type="InterPro" id="IPR009050">
    <property type="entry name" value="Globin-like_sf"/>
</dbReference>
<keyword evidence="6" id="KW-1133">Transmembrane helix</keyword>
<sequence length="658" mass="72499">MSLNIELLEQSFEKIKPRADEFAASFYEHLFTRHPEMKPLFATTDMAKQQKKLLNALVLVVENLRNPEALEPVLNALGARHIGYGATAKNYRPVGEALLMSFEQYLQEDWTPEVKQAWVDAYRAITALMLKGAGAQSAPKEAQLEKQITAAPATQTQTESVPEKQSSLPVELLESSFEKIKPRADEFAASFYEHLFTIYPEVKPLFATTDMGNQQKKLLNSLVLVVENLRNPEALESVLNALGARHIGYGATAKNYRPVGEALLITFEQYLQQDWTPQVSKAWKDAYTAITALMLKGASAESPSKVISHEKAASEQKPKELKESKPFKPEVEQQKKPLISIQWNGENLPQIIAKITAKYQEFPPKLSVGQWIEIIKQILEKIIAKITEKYQEFQPKLLEQRWFKIVTEIPGKAIDTFWILPAWVVATVSAIIFTIFFVSIDENSLLGKTLGAADTISLVVALVLVIKEAPDRRKQFHYQAWSIIDASHGVKVSYARILALQDLNEDNVSLRGLDASGVELVDINLPKANLSAANFNESDLTNANLSNANLDNANLSGAKLSGANLSHAKLSFARFNQANLSSANLSSANLICADLSNANLSGVNLKNATLNGANLDGTYLTGANLKGAKVSISELSAAFIEGAIMPDGSKHKSLKDSK</sequence>
<evidence type="ECO:0000313" key="9">
    <source>
        <dbReference type="Proteomes" id="UP000660380"/>
    </source>
</evidence>
<keyword evidence="2" id="KW-0813">Transport</keyword>